<keyword evidence="2 4" id="KW-0808">Transferase</keyword>
<dbReference type="EC" id="1.5.1.20" evidence="6"/>
<gene>
    <name evidence="6" type="primary">yitJ</name>
    <name evidence="6" type="ORF">Dpo_6c01450</name>
</gene>
<dbReference type="InterPro" id="IPR017226">
    <property type="entry name" value="BHMT-like"/>
</dbReference>
<evidence type="ECO:0000256" key="1">
    <source>
        <dbReference type="ARBA" id="ARBA00022603"/>
    </source>
</evidence>
<dbReference type="GO" id="GO:0008168">
    <property type="term" value="F:methyltransferase activity"/>
    <property type="evidence" value="ECO:0007669"/>
    <property type="project" value="UniProtKB-UniRule"/>
</dbReference>
<evidence type="ECO:0000259" key="5">
    <source>
        <dbReference type="PROSITE" id="PS50970"/>
    </source>
</evidence>
<dbReference type="EC" id="2.1.1.10" evidence="6"/>
<dbReference type="Pfam" id="PF02574">
    <property type="entry name" value="S-methyl_trans"/>
    <property type="match status" value="1"/>
</dbReference>
<keyword evidence="1 4" id="KW-0489">Methyltransferase</keyword>
<evidence type="ECO:0000256" key="4">
    <source>
        <dbReference type="PROSITE-ProRule" id="PRU00333"/>
    </source>
</evidence>
<keyword evidence="3 4" id="KW-0479">Metal-binding</keyword>
<feature type="domain" description="Hcy-binding" evidence="5">
    <location>
        <begin position="1"/>
        <end position="289"/>
    </location>
</feature>
<accession>S0G4P5</accession>
<dbReference type="AlphaFoldDB" id="S0G4P5"/>
<dbReference type="GO" id="GO:0008270">
    <property type="term" value="F:zinc ion binding"/>
    <property type="evidence" value="ECO:0007669"/>
    <property type="project" value="InterPro"/>
</dbReference>
<dbReference type="Gene3D" id="3.20.20.330">
    <property type="entry name" value="Homocysteine-binding-like domain"/>
    <property type="match status" value="1"/>
</dbReference>
<evidence type="ECO:0000313" key="7">
    <source>
        <dbReference type="Proteomes" id="UP000014216"/>
    </source>
</evidence>
<feature type="binding site" evidence="3 4">
    <location>
        <position position="275"/>
    </location>
    <ligand>
        <name>Zn(2+)</name>
        <dbReference type="ChEBI" id="CHEBI:29105"/>
    </ligand>
</feature>
<reference evidence="6 7" key="1">
    <citation type="journal article" date="2013" name="Genome Announc.">
        <title>Draft Genome Sequence of Desulfotignum phosphitoxidans DSM 13687 Strain FiPS-3.</title>
        <authorList>
            <person name="Poehlein A."/>
            <person name="Daniel R."/>
            <person name="Simeonova D.D."/>
        </authorList>
    </citation>
    <scope>NUCLEOTIDE SEQUENCE [LARGE SCALE GENOMIC DNA]</scope>
    <source>
        <strain evidence="6 7">DSM 13687</strain>
    </source>
</reference>
<evidence type="ECO:0000256" key="3">
    <source>
        <dbReference type="PIRSR" id="PIRSR037505-2"/>
    </source>
</evidence>
<dbReference type="RefSeq" id="WP_006966786.1">
    <property type="nucleotide sequence ID" value="NZ_APJX01000006.1"/>
</dbReference>
<dbReference type="OrthoDB" id="9803687at2"/>
<dbReference type="GO" id="GO:0004489">
    <property type="term" value="F:methylenetetrahydrofolate reductase [NAD(P)H] activity"/>
    <property type="evidence" value="ECO:0007669"/>
    <property type="project" value="UniProtKB-EC"/>
</dbReference>
<evidence type="ECO:0000313" key="6">
    <source>
        <dbReference type="EMBL" id="EMS78946.1"/>
    </source>
</evidence>
<evidence type="ECO:0000256" key="2">
    <source>
        <dbReference type="ARBA" id="ARBA00022679"/>
    </source>
</evidence>
<name>S0G4P5_9BACT</name>
<keyword evidence="3 4" id="KW-0862">Zinc</keyword>
<dbReference type="PATRIC" id="fig|1286635.3.peg.3017"/>
<dbReference type="PANTHER" id="PTHR11103:SF18">
    <property type="entry name" value="SLR1189 PROTEIN"/>
    <property type="match status" value="1"/>
</dbReference>
<dbReference type="GO" id="GO:0032259">
    <property type="term" value="P:methylation"/>
    <property type="evidence" value="ECO:0007669"/>
    <property type="project" value="UniProtKB-KW"/>
</dbReference>
<dbReference type="PANTHER" id="PTHR11103">
    <property type="entry name" value="SLR1189 PROTEIN"/>
    <property type="match status" value="1"/>
</dbReference>
<feature type="binding site" evidence="3 4">
    <location>
        <position position="208"/>
    </location>
    <ligand>
        <name>Zn(2+)</name>
        <dbReference type="ChEBI" id="CHEBI:29105"/>
    </ligand>
</feature>
<sequence>MNIMEKIKNHGLLFDGAMGSILISKGLAGNEAAEAWNIQHPDIIRQIHTDYIAAGADVVSANTYGASLLKLEKTGMSKDFEMLNREGVRLAKTAGHSDHYVAADFGAMGDMLAPAGPVSFETAKNCFVRQAEILEDEGVDLFLVETVFDLNAGLCAVQAIQSVSGKPVFCSLTFKETPKGFYTIFGNAPEHSMKVLADHGVSAVGANCSLGSDAMVRLADQIRQSVDIPVIIQPNAGMPEITADNHTVYPETDDLFAANMKKIRDLGVEIIGGCCGTTPETIRKIRALL</sequence>
<dbReference type="EMBL" id="APJX01000006">
    <property type="protein sequence ID" value="EMS78946.1"/>
    <property type="molecule type" value="Genomic_DNA"/>
</dbReference>
<keyword evidence="7" id="KW-1185">Reference proteome</keyword>
<dbReference type="InterPro" id="IPR036589">
    <property type="entry name" value="HCY_dom_sf"/>
</dbReference>
<proteinExistence type="predicted"/>
<protein>
    <submittedName>
        <fullName evidence="6">Bifunctional homocysteine S-methyltransferase/5,10-methylenetetrahydrofolate reductase YitJ</fullName>
        <ecNumber evidence="6">1.5.1.20</ecNumber>
        <ecNumber evidence="6">2.1.1.10</ecNumber>
    </submittedName>
</protein>
<dbReference type="SUPFAM" id="SSF82282">
    <property type="entry name" value="Homocysteine S-methyltransferase"/>
    <property type="match status" value="1"/>
</dbReference>
<dbReference type="InterPro" id="IPR003726">
    <property type="entry name" value="HCY_dom"/>
</dbReference>
<dbReference type="GO" id="GO:0009086">
    <property type="term" value="P:methionine biosynthetic process"/>
    <property type="evidence" value="ECO:0007669"/>
    <property type="project" value="InterPro"/>
</dbReference>
<keyword evidence="6" id="KW-0560">Oxidoreductase</keyword>
<organism evidence="6 7">
    <name type="scientific">Desulfotignum phosphitoxidans DSM 13687</name>
    <dbReference type="NCBI Taxonomy" id="1286635"/>
    <lineage>
        <taxon>Bacteria</taxon>
        <taxon>Pseudomonadati</taxon>
        <taxon>Thermodesulfobacteriota</taxon>
        <taxon>Desulfobacteria</taxon>
        <taxon>Desulfobacterales</taxon>
        <taxon>Desulfobacteraceae</taxon>
        <taxon>Desulfotignum</taxon>
    </lineage>
</organism>
<comment type="cofactor">
    <cofactor evidence="3">
        <name>Zn(2+)</name>
        <dbReference type="ChEBI" id="CHEBI:29105"/>
    </cofactor>
    <text evidence="3">Binds 1 zinc ion per subunit.</text>
</comment>
<dbReference type="Proteomes" id="UP000014216">
    <property type="component" value="Unassembled WGS sequence"/>
</dbReference>
<feature type="binding site" evidence="3 4">
    <location>
        <position position="274"/>
    </location>
    <ligand>
        <name>Zn(2+)</name>
        <dbReference type="ChEBI" id="CHEBI:29105"/>
    </ligand>
</feature>
<dbReference type="PIRSF" id="PIRSF037505">
    <property type="entry name" value="Betaine_HMT"/>
    <property type="match status" value="1"/>
</dbReference>
<comment type="caution">
    <text evidence="6">The sequence shown here is derived from an EMBL/GenBank/DDBJ whole genome shotgun (WGS) entry which is preliminary data.</text>
</comment>
<dbReference type="PROSITE" id="PS50970">
    <property type="entry name" value="HCY"/>
    <property type="match status" value="1"/>
</dbReference>